<evidence type="ECO:0000256" key="1">
    <source>
        <dbReference type="SAM" id="Phobius"/>
    </source>
</evidence>
<keyword evidence="1" id="KW-0812">Transmembrane</keyword>
<keyword evidence="1" id="KW-0472">Membrane</keyword>
<dbReference type="EMBL" id="JAAMPC010000011">
    <property type="protein sequence ID" value="KAG2280395.1"/>
    <property type="molecule type" value="Genomic_DNA"/>
</dbReference>
<gene>
    <name evidence="2" type="ORF">Bca52824_051615</name>
</gene>
<dbReference type="Proteomes" id="UP000886595">
    <property type="component" value="Unassembled WGS sequence"/>
</dbReference>
<organism evidence="2 3">
    <name type="scientific">Brassica carinata</name>
    <name type="common">Ethiopian mustard</name>
    <name type="synonym">Abyssinian cabbage</name>
    <dbReference type="NCBI Taxonomy" id="52824"/>
    <lineage>
        <taxon>Eukaryota</taxon>
        <taxon>Viridiplantae</taxon>
        <taxon>Streptophyta</taxon>
        <taxon>Embryophyta</taxon>
        <taxon>Tracheophyta</taxon>
        <taxon>Spermatophyta</taxon>
        <taxon>Magnoliopsida</taxon>
        <taxon>eudicotyledons</taxon>
        <taxon>Gunneridae</taxon>
        <taxon>Pentapetalae</taxon>
        <taxon>rosids</taxon>
        <taxon>malvids</taxon>
        <taxon>Brassicales</taxon>
        <taxon>Brassicaceae</taxon>
        <taxon>Brassiceae</taxon>
        <taxon>Brassica</taxon>
    </lineage>
</organism>
<evidence type="ECO:0000313" key="2">
    <source>
        <dbReference type="EMBL" id="KAG2280395.1"/>
    </source>
</evidence>
<proteinExistence type="predicted"/>
<feature type="transmembrane region" description="Helical" evidence="1">
    <location>
        <begin position="269"/>
        <end position="295"/>
    </location>
</feature>
<keyword evidence="1" id="KW-1133">Transmembrane helix</keyword>
<protein>
    <submittedName>
        <fullName evidence="2">Uncharacterized protein</fullName>
    </submittedName>
</protein>
<accession>A0A8X7UHX2</accession>
<reference evidence="2 3" key="1">
    <citation type="submission" date="2020-02" db="EMBL/GenBank/DDBJ databases">
        <authorList>
            <person name="Ma Q."/>
            <person name="Huang Y."/>
            <person name="Song X."/>
            <person name="Pei D."/>
        </authorList>
    </citation>
    <scope>NUCLEOTIDE SEQUENCE [LARGE SCALE GENOMIC DNA]</scope>
    <source>
        <strain evidence="2">Sxm20200214</strain>
        <tissue evidence="2">Leaf</tissue>
    </source>
</reference>
<name>A0A8X7UHX2_BRACI</name>
<dbReference type="AlphaFoldDB" id="A0A8X7UHX2"/>
<keyword evidence="3" id="KW-1185">Reference proteome</keyword>
<comment type="caution">
    <text evidence="2">The sequence shown here is derived from an EMBL/GenBank/DDBJ whole genome shotgun (WGS) entry which is preliminary data.</text>
</comment>
<sequence>MIERHIRTFSAEALRLSEVPTQTSLVLPVMEAQVPLTMEATVEATATDHNYAYTSTHYPVTTTATSVQLVTGNCSYLLQLLTGSCSLNSTEHISRSRKDKDSGNIFDDENKLTYAIPFKDNVYGFGDDGLRSITANCRGDSKTSSAVLCSLECEAKEEELMGIDMLLLNEKGVLRFVGMIKSTFSDHEQSAQWIMVDLQGDSSTIVRLSVFDAQSNQLHQTLITIFVLTHQLHVQHLADNKTLAVVVADFQDAEMERRLGVVVVADTQVAAVAVAPGVAVVAIYASVVMGAMFLWCEISGSNV</sequence>
<evidence type="ECO:0000313" key="3">
    <source>
        <dbReference type="Proteomes" id="UP000886595"/>
    </source>
</evidence>